<dbReference type="PANTHER" id="PTHR35176:SF6">
    <property type="entry name" value="HEME OXYGENASE HI_0854-RELATED"/>
    <property type="match status" value="1"/>
</dbReference>
<reference evidence="3" key="1">
    <citation type="submission" date="2019-08" db="EMBL/GenBank/DDBJ databases">
        <title>Complete genome sequence of a mangrove-derived Streptomyces xiamenensis.</title>
        <authorList>
            <person name="Xu J."/>
        </authorList>
    </citation>
    <scope>NUCLEOTIDE SEQUENCE</scope>
    <source>
        <strain evidence="3">318</strain>
    </source>
</reference>
<dbReference type="GO" id="GO:0016627">
    <property type="term" value="F:oxidoreductase activity, acting on the CH-CH group of donors"/>
    <property type="evidence" value="ECO:0007669"/>
    <property type="project" value="TreeGrafter"/>
</dbReference>
<dbReference type="GO" id="GO:0070967">
    <property type="term" value="F:coenzyme F420 binding"/>
    <property type="evidence" value="ECO:0007669"/>
    <property type="project" value="TreeGrafter"/>
</dbReference>
<dbReference type="SUPFAM" id="SSF50475">
    <property type="entry name" value="FMN-binding split barrel"/>
    <property type="match status" value="1"/>
</dbReference>
<feature type="domain" description="Pyridoxamine 5'-phosphate oxidase N-terminal" evidence="2">
    <location>
        <begin position="8"/>
        <end position="89"/>
    </location>
</feature>
<dbReference type="InterPro" id="IPR052019">
    <property type="entry name" value="F420H2_bilvrd_red/Heme_oxyg"/>
</dbReference>
<gene>
    <name evidence="3" type="ORF">SXIM_29400</name>
</gene>
<organism evidence="3 4">
    <name type="scientific">Streptomyces xiamenensis</name>
    <dbReference type="NCBI Taxonomy" id="408015"/>
    <lineage>
        <taxon>Bacteria</taxon>
        <taxon>Bacillati</taxon>
        <taxon>Actinomycetota</taxon>
        <taxon>Actinomycetes</taxon>
        <taxon>Kitasatosporales</taxon>
        <taxon>Streptomycetaceae</taxon>
        <taxon>Streptomyces</taxon>
    </lineage>
</organism>
<dbReference type="PANTHER" id="PTHR35176">
    <property type="entry name" value="HEME OXYGENASE HI_0854-RELATED"/>
    <property type="match status" value="1"/>
</dbReference>
<accession>A0A0F7FV63</accession>
<dbReference type="HOGENOM" id="CLU_1718154_0_0_11"/>
<dbReference type="Pfam" id="PF01243">
    <property type="entry name" value="PNPOx_N"/>
    <property type="match status" value="1"/>
</dbReference>
<dbReference type="RefSeq" id="WP_030733211.1">
    <property type="nucleotide sequence ID" value="NZ_CP009922.3"/>
</dbReference>
<dbReference type="AlphaFoldDB" id="A0A0F7FV63"/>
<keyword evidence="4" id="KW-1185">Reference proteome</keyword>
<dbReference type="InterPro" id="IPR011576">
    <property type="entry name" value="Pyridox_Oxase_N"/>
</dbReference>
<dbReference type="Proteomes" id="UP000034034">
    <property type="component" value="Chromosome"/>
</dbReference>
<dbReference type="KEGG" id="sxi:SXIM_29400"/>
<evidence type="ECO:0000256" key="1">
    <source>
        <dbReference type="ARBA" id="ARBA00023002"/>
    </source>
</evidence>
<evidence type="ECO:0000313" key="4">
    <source>
        <dbReference type="Proteomes" id="UP000034034"/>
    </source>
</evidence>
<evidence type="ECO:0000313" key="3">
    <source>
        <dbReference type="EMBL" id="AKG44324.1"/>
    </source>
</evidence>
<sequence>MPDHPFDVDAFLAAPRTARLATNTPAGPAVRPVWFLWEEGAFWTLTGPWAKLRQHVEADPRVAVVVDDCDLATGRVRQVMARGGAELLPFDVPRGRRKLSRYLGPDESRWDRRFTGYLYGDPTAGGAVWLRLAPATLTVKDLSYAVEPPAGPASP</sequence>
<dbReference type="PATRIC" id="fig|408015.6.peg.2976"/>
<protein>
    <submittedName>
        <fullName evidence="3">FMN-binding pyridoxamine 5'-phosphate oxidase-like protein</fullName>
    </submittedName>
</protein>
<name>A0A0F7FV63_9ACTN</name>
<dbReference type="EMBL" id="CP009922">
    <property type="protein sequence ID" value="AKG44324.1"/>
    <property type="molecule type" value="Genomic_DNA"/>
</dbReference>
<dbReference type="InterPro" id="IPR012349">
    <property type="entry name" value="Split_barrel_FMN-bd"/>
</dbReference>
<dbReference type="STRING" id="408015.SXIM_29400"/>
<dbReference type="GO" id="GO:0005829">
    <property type="term" value="C:cytosol"/>
    <property type="evidence" value="ECO:0007669"/>
    <property type="project" value="TreeGrafter"/>
</dbReference>
<keyword evidence="1" id="KW-0560">Oxidoreductase</keyword>
<proteinExistence type="predicted"/>
<evidence type="ECO:0000259" key="2">
    <source>
        <dbReference type="Pfam" id="PF01243"/>
    </source>
</evidence>
<dbReference type="Gene3D" id="2.30.110.10">
    <property type="entry name" value="Electron Transport, Fmn-binding Protein, Chain A"/>
    <property type="match status" value="1"/>
</dbReference>